<organism evidence="9">
    <name type="scientific">Salvia splendens</name>
    <name type="common">Scarlet sage</name>
    <dbReference type="NCBI Taxonomy" id="180675"/>
    <lineage>
        <taxon>Eukaryota</taxon>
        <taxon>Viridiplantae</taxon>
        <taxon>Streptophyta</taxon>
        <taxon>Embryophyta</taxon>
        <taxon>Tracheophyta</taxon>
        <taxon>Spermatophyta</taxon>
        <taxon>Magnoliopsida</taxon>
        <taxon>eudicotyledons</taxon>
        <taxon>Gunneridae</taxon>
        <taxon>Pentapetalae</taxon>
        <taxon>asterids</taxon>
        <taxon>lamiids</taxon>
        <taxon>Lamiales</taxon>
        <taxon>Lamiaceae</taxon>
        <taxon>Nepetoideae</taxon>
        <taxon>Mentheae</taxon>
        <taxon>Salviinae</taxon>
        <taxon>Salvia</taxon>
        <taxon>Salvia subgen. Calosphace</taxon>
        <taxon>core Calosphace</taxon>
    </lineage>
</organism>
<evidence type="ECO:0000256" key="1">
    <source>
        <dbReference type="ARBA" id="ARBA00004479"/>
    </source>
</evidence>
<evidence type="ECO:0000256" key="7">
    <source>
        <dbReference type="ARBA" id="ARBA00023180"/>
    </source>
</evidence>
<dbReference type="Proteomes" id="UP000298416">
    <property type="component" value="Unassembled WGS sequence"/>
</dbReference>
<keyword evidence="2" id="KW-0723">Serine/threonine-protein kinase</keyword>
<dbReference type="AlphaFoldDB" id="A0A8X9A2A5"/>
<evidence type="ECO:0000313" key="10">
    <source>
        <dbReference type="Proteomes" id="UP000298416"/>
    </source>
</evidence>
<dbReference type="InterPro" id="IPR011009">
    <property type="entry name" value="Kinase-like_dom_sf"/>
</dbReference>
<dbReference type="PROSITE" id="PS50011">
    <property type="entry name" value="PROTEIN_KINASE_DOM"/>
    <property type="match status" value="1"/>
</dbReference>
<keyword evidence="6" id="KW-0472">Membrane</keyword>
<keyword evidence="4" id="KW-0732">Signal</keyword>
<reference evidence="9" key="1">
    <citation type="submission" date="2018-01" db="EMBL/GenBank/DDBJ databases">
        <authorList>
            <person name="Mao J.F."/>
        </authorList>
    </citation>
    <scope>NUCLEOTIDE SEQUENCE</scope>
    <source>
        <strain evidence="9">Huo1</strain>
        <tissue evidence="9">Leaf</tissue>
    </source>
</reference>
<comment type="caution">
    <text evidence="9">The sequence shown here is derived from an EMBL/GenBank/DDBJ whole genome shotgun (WGS) entry which is preliminary data.</text>
</comment>
<evidence type="ECO:0000256" key="4">
    <source>
        <dbReference type="ARBA" id="ARBA00022729"/>
    </source>
</evidence>
<dbReference type="GO" id="GO:0005524">
    <property type="term" value="F:ATP binding"/>
    <property type="evidence" value="ECO:0007669"/>
    <property type="project" value="InterPro"/>
</dbReference>
<proteinExistence type="predicted"/>
<keyword evidence="10" id="KW-1185">Reference proteome</keyword>
<keyword evidence="5" id="KW-1133">Transmembrane helix</keyword>
<dbReference type="InterPro" id="IPR045874">
    <property type="entry name" value="LRK10/LRL21-25-like"/>
</dbReference>
<sequence length="139" mass="15451">MADARGTIGYVAPELINRSIGVVSYKVDVYSYGMLLMETEGKDIQVDGNEDNPAITKLVRKITIVALWCRQMSPDVHPSMNKVVEMLEADVERLKIPEYPSQPTQILVYAEETGTTFSTDYVSALQHEDAPGVEISVQE</sequence>
<dbReference type="InterPro" id="IPR000719">
    <property type="entry name" value="Prot_kinase_dom"/>
</dbReference>
<evidence type="ECO:0000256" key="5">
    <source>
        <dbReference type="ARBA" id="ARBA00022989"/>
    </source>
</evidence>
<feature type="domain" description="Protein kinase" evidence="8">
    <location>
        <begin position="1"/>
        <end position="139"/>
    </location>
</feature>
<comment type="subcellular location">
    <subcellularLocation>
        <location evidence="1">Membrane</location>
        <topology evidence="1">Single-pass type I membrane protein</topology>
    </subcellularLocation>
</comment>
<evidence type="ECO:0000256" key="3">
    <source>
        <dbReference type="ARBA" id="ARBA00022692"/>
    </source>
</evidence>
<keyword evidence="7" id="KW-0325">Glycoprotein</keyword>
<keyword evidence="2" id="KW-0418">Kinase</keyword>
<dbReference type="Gene3D" id="1.10.510.10">
    <property type="entry name" value="Transferase(Phosphotransferase) domain 1"/>
    <property type="match status" value="1"/>
</dbReference>
<dbReference type="GO" id="GO:0016020">
    <property type="term" value="C:membrane"/>
    <property type="evidence" value="ECO:0007669"/>
    <property type="project" value="UniProtKB-SubCell"/>
</dbReference>
<evidence type="ECO:0000259" key="8">
    <source>
        <dbReference type="PROSITE" id="PS50011"/>
    </source>
</evidence>
<reference evidence="9" key="2">
    <citation type="submission" date="2020-08" db="EMBL/GenBank/DDBJ databases">
        <title>Plant Genome Project.</title>
        <authorList>
            <person name="Zhang R.-G."/>
        </authorList>
    </citation>
    <scope>NUCLEOTIDE SEQUENCE</scope>
    <source>
        <strain evidence="9">Huo1</strain>
        <tissue evidence="9">Leaf</tissue>
    </source>
</reference>
<dbReference type="EMBL" id="PNBA02000004">
    <property type="protein sequence ID" value="KAG6426102.1"/>
    <property type="molecule type" value="Genomic_DNA"/>
</dbReference>
<evidence type="ECO:0000313" key="9">
    <source>
        <dbReference type="EMBL" id="KAG6426102.1"/>
    </source>
</evidence>
<protein>
    <recommendedName>
        <fullName evidence="8">Protein kinase domain-containing protein</fullName>
    </recommendedName>
</protein>
<evidence type="ECO:0000256" key="6">
    <source>
        <dbReference type="ARBA" id="ARBA00023136"/>
    </source>
</evidence>
<dbReference type="GO" id="GO:0004674">
    <property type="term" value="F:protein serine/threonine kinase activity"/>
    <property type="evidence" value="ECO:0007669"/>
    <property type="project" value="UniProtKB-KW"/>
</dbReference>
<name>A0A8X9A2A5_SALSN</name>
<dbReference type="SUPFAM" id="SSF56112">
    <property type="entry name" value="Protein kinase-like (PK-like)"/>
    <property type="match status" value="1"/>
</dbReference>
<dbReference type="PANTHER" id="PTHR27009">
    <property type="entry name" value="RUST RESISTANCE KINASE LR10-RELATED"/>
    <property type="match status" value="1"/>
</dbReference>
<gene>
    <name evidence="9" type="ORF">SASPL_110317</name>
</gene>
<keyword evidence="3" id="KW-0812">Transmembrane</keyword>
<keyword evidence="2" id="KW-0808">Transferase</keyword>
<accession>A0A8X9A2A5</accession>
<evidence type="ECO:0000256" key="2">
    <source>
        <dbReference type="ARBA" id="ARBA00022527"/>
    </source>
</evidence>